<dbReference type="FunFam" id="3.20.20.70:FF:000059">
    <property type="entry name" value="N-ethylmaleimide reductase, FMN-linked"/>
    <property type="match status" value="1"/>
</dbReference>
<proteinExistence type="inferred from homology"/>
<dbReference type="GO" id="GO:0005829">
    <property type="term" value="C:cytosol"/>
    <property type="evidence" value="ECO:0007669"/>
    <property type="project" value="UniProtKB-ARBA"/>
</dbReference>
<accession>K7AD26</accession>
<reference evidence="5 6" key="1">
    <citation type="journal article" date="2013" name="Genome Announc.">
        <title>Complete Genome Sequence of Glaciecola psychrophila Strain 170T.</title>
        <authorList>
            <person name="Yin J."/>
            <person name="Chen J."/>
            <person name="Liu G."/>
            <person name="Yu Y."/>
            <person name="Song L."/>
            <person name="Wang X."/>
            <person name="Qu X."/>
        </authorList>
    </citation>
    <scope>NUCLEOTIDE SEQUENCE [LARGE SCALE GENOMIC DNA]</scope>
    <source>
        <strain evidence="5 6">170</strain>
    </source>
</reference>
<evidence type="ECO:0000259" key="4">
    <source>
        <dbReference type="Pfam" id="PF00724"/>
    </source>
</evidence>
<dbReference type="HOGENOM" id="CLU_012153_0_3_6"/>
<dbReference type="Pfam" id="PF00724">
    <property type="entry name" value="Oxidored_FMN"/>
    <property type="match status" value="1"/>
</dbReference>
<dbReference type="PATRIC" id="fig|1129794.4.peg.4602"/>
<dbReference type="InterPro" id="IPR013785">
    <property type="entry name" value="Aldolase_TIM"/>
</dbReference>
<comment type="cofactor">
    <cofactor evidence="1">
        <name>FMN</name>
        <dbReference type="ChEBI" id="CHEBI:58210"/>
    </cofactor>
</comment>
<dbReference type="InterPro" id="IPR045247">
    <property type="entry name" value="Oye-like"/>
</dbReference>
<dbReference type="AlphaFoldDB" id="K7AD26"/>
<comment type="similarity">
    <text evidence="2">Belongs to the NADH:flavin oxidoreductase/NADH oxidase family.</text>
</comment>
<evidence type="ECO:0000256" key="1">
    <source>
        <dbReference type="ARBA" id="ARBA00001917"/>
    </source>
</evidence>
<dbReference type="GO" id="GO:0010181">
    <property type="term" value="F:FMN binding"/>
    <property type="evidence" value="ECO:0007669"/>
    <property type="project" value="InterPro"/>
</dbReference>
<dbReference type="SUPFAM" id="SSF51395">
    <property type="entry name" value="FMN-linked oxidoreductases"/>
    <property type="match status" value="1"/>
</dbReference>
<evidence type="ECO:0000256" key="2">
    <source>
        <dbReference type="ARBA" id="ARBA00005979"/>
    </source>
</evidence>
<evidence type="ECO:0000256" key="3">
    <source>
        <dbReference type="ARBA" id="ARBA00023002"/>
    </source>
</evidence>
<keyword evidence="3" id="KW-0560">Oxidoreductase</keyword>
<dbReference type="CDD" id="cd02933">
    <property type="entry name" value="OYE_like_FMN"/>
    <property type="match status" value="1"/>
</dbReference>
<protein>
    <submittedName>
        <fullName evidence="5">Xenobiotic reductase B</fullName>
    </submittedName>
</protein>
<dbReference type="PANTHER" id="PTHR22893">
    <property type="entry name" value="NADH OXIDOREDUCTASE-RELATED"/>
    <property type="match status" value="1"/>
</dbReference>
<dbReference type="eggNOG" id="COG1902">
    <property type="taxonomic scope" value="Bacteria"/>
</dbReference>
<dbReference type="InterPro" id="IPR001155">
    <property type="entry name" value="OxRdtase_FMN_N"/>
</dbReference>
<dbReference type="STRING" id="1129794.C427_4622"/>
<organism evidence="5 6">
    <name type="scientific">Paraglaciecola psychrophila 170</name>
    <dbReference type="NCBI Taxonomy" id="1129794"/>
    <lineage>
        <taxon>Bacteria</taxon>
        <taxon>Pseudomonadati</taxon>
        <taxon>Pseudomonadota</taxon>
        <taxon>Gammaproteobacteria</taxon>
        <taxon>Alteromonadales</taxon>
        <taxon>Alteromonadaceae</taxon>
        <taxon>Paraglaciecola</taxon>
    </lineage>
</organism>
<dbReference type="GO" id="GO:0016628">
    <property type="term" value="F:oxidoreductase activity, acting on the CH-CH group of donors, NAD or NADP as acceptor"/>
    <property type="evidence" value="ECO:0007669"/>
    <property type="project" value="UniProtKB-ARBA"/>
</dbReference>
<dbReference type="KEGG" id="gps:C427_4622"/>
<dbReference type="Gene3D" id="3.20.20.70">
    <property type="entry name" value="Aldolase class I"/>
    <property type="match status" value="1"/>
</dbReference>
<keyword evidence="6" id="KW-1185">Reference proteome</keyword>
<dbReference type="EMBL" id="CP003837">
    <property type="protein sequence ID" value="AGH46721.1"/>
    <property type="molecule type" value="Genomic_DNA"/>
</dbReference>
<dbReference type="RefSeq" id="WP_007639791.1">
    <property type="nucleotide sequence ID" value="NC_020514.1"/>
</dbReference>
<gene>
    <name evidence="5" type="ORF">C427_4622</name>
</gene>
<dbReference type="PANTHER" id="PTHR22893:SF91">
    <property type="entry name" value="NADPH DEHYDROGENASE 2-RELATED"/>
    <property type="match status" value="1"/>
</dbReference>
<dbReference type="Proteomes" id="UP000011864">
    <property type="component" value="Chromosome"/>
</dbReference>
<dbReference type="OrthoDB" id="8523426at2"/>
<name>K7AD26_9ALTE</name>
<feature type="domain" description="NADH:flavin oxidoreductase/NADH oxidase N-terminal" evidence="4">
    <location>
        <begin position="5"/>
        <end position="337"/>
    </location>
</feature>
<sequence>MSATDLFTPVQLFEHELKNRFVLAPLTRGRAGKTRIPNSIMGDYYEQRATAGLVIVEATVISEEGIGWVDSPGIYTDEMVAGWKTIVDRVHAKNSKIVLQMWHCGRASHSDFHHGEKPLSASAIKIDNDQIHTPESKKYYEVPKAMSKDDIARTMADFKNAAIKAKAAGFDGVEIHAANGYLINQFLDGVSNQRDDEYGGSIENRMRFLKEALATVKEVYPAESIGVRISPNGVFNAMGCDDYQELYTAVVKYLNQQQLGYLHIMDGLAFGFHERGEPMTLNDFRPLFDNVIIGNCGYNFESATQAITSKQADMIAFGRPYISNPDLPARYQHSLPLSAYDDVTHWYGGGVEGYSDYPAYKAE</sequence>
<evidence type="ECO:0000313" key="6">
    <source>
        <dbReference type="Proteomes" id="UP000011864"/>
    </source>
</evidence>
<evidence type="ECO:0000313" key="5">
    <source>
        <dbReference type="EMBL" id="AGH46721.1"/>
    </source>
</evidence>